<name>A0A1F5WD04_9BACT</name>
<dbReference type="SUPFAM" id="SSF53098">
    <property type="entry name" value="Ribonuclease H-like"/>
    <property type="match status" value="1"/>
</dbReference>
<dbReference type="Proteomes" id="UP000178406">
    <property type="component" value="Unassembled WGS sequence"/>
</dbReference>
<dbReference type="PROSITE" id="PS50994">
    <property type="entry name" value="INTEGRASE"/>
    <property type="match status" value="1"/>
</dbReference>
<dbReference type="InterPro" id="IPR001584">
    <property type="entry name" value="Integrase_cat-core"/>
</dbReference>
<dbReference type="InterPro" id="IPR051917">
    <property type="entry name" value="Transposase-Integrase"/>
</dbReference>
<dbReference type="GO" id="GO:0004803">
    <property type="term" value="F:transposase activity"/>
    <property type="evidence" value="ECO:0007669"/>
    <property type="project" value="TreeGrafter"/>
</dbReference>
<dbReference type="InterPro" id="IPR012337">
    <property type="entry name" value="RNaseH-like_sf"/>
</dbReference>
<evidence type="ECO:0000259" key="1">
    <source>
        <dbReference type="PROSITE" id="PS50994"/>
    </source>
</evidence>
<dbReference type="NCBIfam" id="NF033563">
    <property type="entry name" value="transpos_IS30"/>
    <property type="match status" value="1"/>
</dbReference>
<dbReference type="InterPro" id="IPR036397">
    <property type="entry name" value="RNaseH_sf"/>
</dbReference>
<evidence type="ECO:0000313" key="3">
    <source>
        <dbReference type="Proteomes" id="UP000178406"/>
    </source>
</evidence>
<dbReference type="GO" id="GO:0005829">
    <property type="term" value="C:cytosol"/>
    <property type="evidence" value="ECO:0007669"/>
    <property type="project" value="TreeGrafter"/>
</dbReference>
<gene>
    <name evidence="2" type="ORF">A3J56_00015</name>
</gene>
<dbReference type="GO" id="GO:0032196">
    <property type="term" value="P:transposition"/>
    <property type="evidence" value="ECO:0007669"/>
    <property type="project" value="TreeGrafter"/>
</dbReference>
<dbReference type="GO" id="GO:0003676">
    <property type="term" value="F:nucleic acid binding"/>
    <property type="evidence" value="ECO:0007669"/>
    <property type="project" value="InterPro"/>
</dbReference>
<organism evidence="2 3">
    <name type="scientific">Candidatus Giovannonibacteria bacterium RIFCSPHIGHO2_02_FULL_46_20</name>
    <dbReference type="NCBI Taxonomy" id="1798338"/>
    <lineage>
        <taxon>Bacteria</taxon>
        <taxon>Candidatus Giovannoniibacteriota</taxon>
    </lineage>
</organism>
<evidence type="ECO:0000313" key="2">
    <source>
        <dbReference type="EMBL" id="OGF73558.1"/>
    </source>
</evidence>
<feature type="domain" description="Integrase catalytic" evidence="1">
    <location>
        <begin position="132"/>
        <end position="293"/>
    </location>
</feature>
<accession>A0A1F5WD04</accession>
<dbReference type="PANTHER" id="PTHR10948:SF23">
    <property type="entry name" value="TRANSPOSASE INSI FOR INSERTION SEQUENCE ELEMENT IS30A-RELATED"/>
    <property type="match status" value="1"/>
</dbReference>
<reference evidence="2 3" key="1">
    <citation type="journal article" date="2016" name="Nat. Commun.">
        <title>Thousands of microbial genomes shed light on interconnected biogeochemical processes in an aquifer system.</title>
        <authorList>
            <person name="Anantharaman K."/>
            <person name="Brown C.T."/>
            <person name="Hug L.A."/>
            <person name="Sharon I."/>
            <person name="Castelle C.J."/>
            <person name="Probst A.J."/>
            <person name="Thomas B.C."/>
            <person name="Singh A."/>
            <person name="Wilkins M.J."/>
            <person name="Karaoz U."/>
            <person name="Brodie E.L."/>
            <person name="Williams K.H."/>
            <person name="Hubbard S.S."/>
            <person name="Banfield J.F."/>
        </authorList>
    </citation>
    <scope>NUCLEOTIDE SEQUENCE [LARGE SCALE GENOMIC DNA]</scope>
</reference>
<dbReference type="AlphaFoldDB" id="A0A1F5WD04"/>
<dbReference type="PANTHER" id="PTHR10948">
    <property type="entry name" value="TRANSPOSASE"/>
    <property type="match status" value="1"/>
</dbReference>
<protein>
    <recommendedName>
        <fullName evidence="1">Integrase catalytic domain-containing protein</fullName>
    </recommendedName>
</protein>
<proteinExistence type="predicted"/>
<comment type="caution">
    <text evidence="2">The sequence shown here is derived from an EMBL/GenBank/DDBJ whole genome shotgun (WGS) entry which is preliminary data.</text>
</comment>
<sequence>MEEIAQTFHRPKSGIWYELTKRRGGKRYDAEYARHLNYIRMRSKRIVGKKIALHPDLRRFVEAALMDDQSPEEISKRLKRIEKQLTYASAFAIRRYVKSVYGRKIEWHRSKVFKKKRRRVAARKRIEGKRMISKRPSKISKRWGLGHMEGDFIVSGKSGRGIVFALRDRKVRKCLLEKILPVSLRTVDLALGRMKKRYPEMQTITFNNDILFLEHQKLEKKYHVKIYFCFPHSPWQKPSIENLNKILRRYIPKSSNISIYSRKFITNLEAKMNRKFMDCLRSFTPNEAYTRELKQKQRRLARLQQKSERSN</sequence>
<dbReference type="GO" id="GO:0015074">
    <property type="term" value="P:DNA integration"/>
    <property type="evidence" value="ECO:0007669"/>
    <property type="project" value="InterPro"/>
</dbReference>
<dbReference type="InterPro" id="IPR053392">
    <property type="entry name" value="Transposase_IS30-like"/>
</dbReference>
<dbReference type="EMBL" id="MFHQ01000041">
    <property type="protein sequence ID" value="OGF73558.1"/>
    <property type="molecule type" value="Genomic_DNA"/>
</dbReference>
<dbReference type="STRING" id="1798338.A3J56_00015"/>
<dbReference type="Gene3D" id="3.30.420.10">
    <property type="entry name" value="Ribonuclease H-like superfamily/Ribonuclease H"/>
    <property type="match status" value="1"/>
</dbReference>